<keyword evidence="1" id="KW-0175">Coiled coil</keyword>
<reference evidence="4 5" key="1">
    <citation type="submission" date="2020-02" db="EMBL/GenBank/DDBJ databases">
        <title>Whole genome sequence of Halogeometricum borinquense strain wsp4.</title>
        <authorList>
            <person name="Verma D.K."/>
            <person name="Gopal K."/>
            <person name="Prasad E.S."/>
        </authorList>
    </citation>
    <scope>NUCLEOTIDE SEQUENCE [LARGE SCALE GENOMIC DNA]</scope>
    <source>
        <strain evidence="5">wsp4</strain>
    </source>
</reference>
<feature type="compositionally biased region" description="Basic and acidic residues" evidence="2">
    <location>
        <begin position="37"/>
        <end position="61"/>
    </location>
</feature>
<dbReference type="EMBL" id="CP048739">
    <property type="protein sequence ID" value="QIB73894.1"/>
    <property type="molecule type" value="Genomic_DNA"/>
</dbReference>
<name>A0A6C0UEM7_9EURY</name>
<sequence length="521" mass="58015">MDGLDTKIQRLAKKHGAGQVREWADEGMTVDTMGNPRDMRAFRQRQKERPAEVPKDIERRNAKSVQRSRGAHHEASKAGDANVPDSVRDVISSPGQQLDASIQRVMEDRMGDTLGDVRIHTGPQAAKACEDINARAFTVGNHIAFNHGEYDPSSAEGQHILAHELAHVRQQTGGAVSMLPQAGELEIDPDPCLEREAEETAQRVMQGGKIGVHRMEHSDVHVQRVPKDQNGNLRVTAGQIQLIQRLPKDESVDNRSASVEGVVKSIVGQTNLSESSAAVIVGEAISPEELESLKQNIISLTTTSKINNLPAKRQRQVARNVLGKDPLSLEGDNAAELPDDVKKDIERNKMAVFGYSPTEDGTVPDFGVDWTDPDHVVPAREKREKYLKKQEEKREELERRVGELQNQGYTLEEVAHKMVTERNVNRIMEYVYHGDKEAIMSAVQSSEEQSAEELWKAIEPHIEECNQEALEAVLNRNEKKYRRAAGPSATQLSKTKDWEEIIYGSTKTSRAVDILVGLKDI</sequence>
<dbReference type="RefSeq" id="WP_163485876.1">
    <property type="nucleotide sequence ID" value="NZ_CP048739.1"/>
</dbReference>
<dbReference type="Pfam" id="PF13699">
    <property type="entry name" value="eCIS_core"/>
    <property type="match status" value="1"/>
</dbReference>
<feature type="region of interest" description="Disordered" evidence="2">
    <location>
        <begin position="1"/>
        <end position="98"/>
    </location>
</feature>
<evidence type="ECO:0000256" key="1">
    <source>
        <dbReference type="SAM" id="Coils"/>
    </source>
</evidence>
<organism evidence="4 5">
    <name type="scientific">Halogeometricum borinquense</name>
    <dbReference type="NCBI Taxonomy" id="60847"/>
    <lineage>
        <taxon>Archaea</taxon>
        <taxon>Methanobacteriati</taxon>
        <taxon>Methanobacteriota</taxon>
        <taxon>Stenosarchaea group</taxon>
        <taxon>Halobacteria</taxon>
        <taxon>Halobacteriales</taxon>
        <taxon>Haloferacaceae</taxon>
        <taxon>Halogeometricum</taxon>
    </lineage>
</organism>
<feature type="domain" description="eCIS core" evidence="3">
    <location>
        <begin position="97"/>
        <end position="174"/>
    </location>
</feature>
<dbReference type="InterPro" id="IPR025295">
    <property type="entry name" value="eCIS_core_dom"/>
</dbReference>
<feature type="coiled-coil region" evidence="1">
    <location>
        <begin position="379"/>
        <end position="414"/>
    </location>
</feature>
<evidence type="ECO:0000313" key="5">
    <source>
        <dbReference type="Proteomes" id="UP000465846"/>
    </source>
</evidence>
<proteinExistence type="predicted"/>
<accession>A0A6C0UEM7</accession>
<dbReference type="GeneID" id="300785945"/>
<evidence type="ECO:0000256" key="2">
    <source>
        <dbReference type="SAM" id="MobiDB-lite"/>
    </source>
</evidence>
<gene>
    <name evidence="4" type="ORF">G3I44_06065</name>
</gene>
<evidence type="ECO:0000259" key="3">
    <source>
        <dbReference type="Pfam" id="PF13699"/>
    </source>
</evidence>
<evidence type="ECO:0000313" key="4">
    <source>
        <dbReference type="EMBL" id="QIB73894.1"/>
    </source>
</evidence>
<dbReference type="AlphaFoldDB" id="A0A6C0UEM7"/>
<protein>
    <submittedName>
        <fullName evidence="4">DUF4157 domain-containing protein</fullName>
    </submittedName>
</protein>
<dbReference type="Proteomes" id="UP000465846">
    <property type="component" value="Chromosome"/>
</dbReference>